<dbReference type="OrthoDB" id="3222at2759"/>
<reference evidence="6 7" key="1">
    <citation type="journal article" date="2018" name="Mol. Plant">
        <title>The genome of Artemisia annua provides insight into the evolution of Asteraceae family and artemisinin biosynthesis.</title>
        <authorList>
            <person name="Shen Q."/>
            <person name="Zhang L."/>
            <person name="Liao Z."/>
            <person name="Wang S."/>
            <person name="Yan T."/>
            <person name="Shi P."/>
            <person name="Liu M."/>
            <person name="Fu X."/>
            <person name="Pan Q."/>
            <person name="Wang Y."/>
            <person name="Lv Z."/>
            <person name="Lu X."/>
            <person name="Zhang F."/>
            <person name="Jiang W."/>
            <person name="Ma Y."/>
            <person name="Chen M."/>
            <person name="Hao X."/>
            <person name="Li L."/>
            <person name="Tang Y."/>
            <person name="Lv G."/>
            <person name="Zhou Y."/>
            <person name="Sun X."/>
            <person name="Brodelius P.E."/>
            <person name="Rose J.K.C."/>
            <person name="Tang K."/>
        </authorList>
    </citation>
    <scope>NUCLEOTIDE SEQUENCE [LARGE SCALE GENOMIC DNA]</scope>
    <source>
        <strain evidence="7">cv. Huhao1</strain>
        <tissue evidence="6">Leaf</tissue>
    </source>
</reference>
<keyword evidence="2" id="KW-0812">Transmembrane</keyword>
<dbReference type="Gene3D" id="1.20.1080.10">
    <property type="entry name" value="Glycerol uptake facilitator protein"/>
    <property type="match status" value="1"/>
</dbReference>
<evidence type="ECO:0000256" key="2">
    <source>
        <dbReference type="ARBA" id="ARBA00022692"/>
    </source>
</evidence>
<dbReference type="Pfam" id="PF00230">
    <property type="entry name" value="MIP"/>
    <property type="match status" value="1"/>
</dbReference>
<dbReference type="SUPFAM" id="SSF81338">
    <property type="entry name" value="Aquaporin-like"/>
    <property type="match status" value="1"/>
</dbReference>
<dbReference type="PANTHER" id="PTHR45724">
    <property type="entry name" value="AQUAPORIN NIP2-1"/>
    <property type="match status" value="1"/>
</dbReference>
<evidence type="ECO:0000256" key="4">
    <source>
        <dbReference type="ARBA" id="ARBA00023136"/>
    </source>
</evidence>
<keyword evidence="4" id="KW-0472">Membrane</keyword>
<feature type="region of interest" description="Disordered" evidence="5">
    <location>
        <begin position="1"/>
        <end position="25"/>
    </location>
</feature>
<dbReference type="InterPro" id="IPR034294">
    <property type="entry name" value="Aquaporin_transptr"/>
</dbReference>
<evidence type="ECO:0000256" key="3">
    <source>
        <dbReference type="ARBA" id="ARBA00022989"/>
    </source>
</evidence>
<gene>
    <name evidence="6" type="ORF">CTI12_AA466480</name>
</gene>
<protein>
    <submittedName>
        <fullName evidence="6">Major intrinsic protein, Aquaporin-like protein</fullName>
    </submittedName>
</protein>
<comment type="subcellular location">
    <subcellularLocation>
        <location evidence="1">Membrane</location>
        <topology evidence="1">Multi-pass membrane protein</topology>
    </subcellularLocation>
</comment>
<accession>A0A2U1LQ36</accession>
<dbReference type="Proteomes" id="UP000245207">
    <property type="component" value="Unassembled WGS sequence"/>
</dbReference>
<feature type="compositionally biased region" description="Basic and acidic residues" evidence="5">
    <location>
        <begin position="1"/>
        <end position="13"/>
    </location>
</feature>
<dbReference type="GO" id="GO:0015267">
    <property type="term" value="F:channel activity"/>
    <property type="evidence" value="ECO:0007669"/>
    <property type="project" value="InterPro"/>
</dbReference>
<proteinExistence type="predicted"/>
<keyword evidence="7" id="KW-1185">Reference proteome</keyword>
<dbReference type="EMBL" id="PKPP01008277">
    <property type="protein sequence ID" value="PWA51115.1"/>
    <property type="molecule type" value="Genomic_DNA"/>
</dbReference>
<evidence type="ECO:0000256" key="5">
    <source>
        <dbReference type="SAM" id="MobiDB-lite"/>
    </source>
</evidence>
<keyword evidence="3" id="KW-1133">Transmembrane helix</keyword>
<comment type="caution">
    <text evidence="6">The sequence shown here is derived from an EMBL/GenBank/DDBJ whole genome shotgun (WGS) entry which is preliminary data.</text>
</comment>
<dbReference type="AlphaFoldDB" id="A0A2U1LQ36"/>
<dbReference type="InterPro" id="IPR000425">
    <property type="entry name" value="MIP"/>
</dbReference>
<organism evidence="6 7">
    <name type="scientific">Artemisia annua</name>
    <name type="common">Sweet wormwood</name>
    <dbReference type="NCBI Taxonomy" id="35608"/>
    <lineage>
        <taxon>Eukaryota</taxon>
        <taxon>Viridiplantae</taxon>
        <taxon>Streptophyta</taxon>
        <taxon>Embryophyta</taxon>
        <taxon>Tracheophyta</taxon>
        <taxon>Spermatophyta</taxon>
        <taxon>Magnoliopsida</taxon>
        <taxon>eudicotyledons</taxon>
        <taxon>Gunneridae</taxon>
        <taxon>Pentapetalae</taxon>
        <taxon>asterids</taxon>
        <taxon>campanulids</taxon>
        <taxon>Asterales</taxon>
        <taxon>Asteraceae</taxon>
        <taxon>Asteroideae</taxon>
        <taxon>Anthemideae</taxon>
        <taxon>Artemisiinae</taxon>
        <taxon>Artemisia</taxon>
    </lineage>
</organism>
<dbReference type="STRING" id="35608.A0A2U1LQ36"/>
<dbReference type="PANTHER" id="PTHR45724:SF16">
    <property type="entry name" value="AQUAPORIN NIP2-1"/>
    <property type="match status" value="1"/>
</dbReference>
<evidence type="ECO:0000313" key="6">
    <source>
        <dbReference type="EMBL" id="PWA51115.1"/>
    </source>
</evidence>
<name>A0A2U1LQ36_ARTAN</name>
<sequence length="69" mass="7323">MTDKQEARAHSKEISSYCGRGSMNPARTFGPALASNAYKGIWVDIVGPITGTLSGSDDGLRALPDDDRP</sequence>
<evidence type="ECO:0000256" key="1">
    <source>
        <dbReference type="ARBA" id="ARBA00004141"/>
    </source>
</evidence>
<dbReference type="InterPro" id="IPR023271">
    <property type="entry name" value="Aquaporin-like"/>
</dbReference>
<evidence type="ECO:0000313" key="7">
    <source>
        <dbReference type="Proteomes" id="UP000245207"/>
    </source>
</evidence>
<dbReference type="GO" id="GO:0016020">
    <property type="term" value="C:membrane"/>
    <property type="evidence" value="ECO:0007669"/>
    <property type="project" value="UniProtKB-SubCell"/>
</dbReference>